<reference evidence="1" key="1">
    <citation type="submission" date="2021-02" db="EMBL/GenBank/DDBJ databases">
        <authorList>
            <person name="Nowell W R."/>
        </authorList>
    </citation>
    <scope>NUCLEOTIDE SEQUENCE</scope>
</reference>
<accession>A0A815TMZ4</accession>
<sequence length="85" mass="9828">MDITNLIGYEDSDNSIICTNPSLKNQGEHDQEINTTLSSIDEISMENKRYCIAKIQQWLEVDHTLSQIYRQHGYSITSVYSLIME</sequence>
<gene>
    <name evidence="1" type="ORF">JYZ213_LOCUS43594</name>
</gene>
<dbReference type="EMBL" id="CAJNOG010002394">
    <property type="protein sequence ID" value="CAF1503038.1"/>
    <property type="molecule type" value="Genomic_DNA"/>
</dbReference>
<dbReference type="AlphaFoldDB" id="A0A815TMZ4"/>
<organism evidence="1 2">
    <name type="scientific">Adineta steineri</name>
    <dbReference type="NCBI Taxonomy" id="433720"/>
    <lineage>
        <taxon>Eukaryota</taxon>
        <taxon>Metazoa</taxon>
        <taxon>Spiralia</taxon>
        <taxon>Gnathifera</taxon>
        <taxon>Rotifera</taxon>
        <taxon>Eurotatoria</taxon>
        <taxon>Bdelloidea</taxon>
        <taxon>Adinetida</taxon>
        <taxon>Adinetidae</taxon>
        <taxon>Adineta</taxon>
    </lineage>
</organism>
<name>A0A815TMZ4_9BILA</name>
<dbReference type="Proteomes" id="UP000663845">
    <property type="component" value="Unassembled WGS sequence"/>
</dbReference>
<evidence type="ECO:0000313" key="1">
    <source>
        <dbReference type="EMBL" id="CAF1503038.1"/>
    </source>
</evidence>
<evidence type="ECO:0000313" key="2">
    <source>
        <dbReference type="Proteomes" id="UP000663845"/>
    </source>
</evidence>
<protein>
    <submittedName>
        <fullName evidence="1">Uncharacterized protein</fullName>
    </submittedName>
</protein>
<comment type="caution">
    <text evidence="1">The sequence shown here is derived from an EMBL/GenBank/DDBJ whole genome shotgun (WGS) entry which is preliminary data.</text>
</comment>
<proteinExistence type="predicted"/>
<feature type="non-terminal residue" evidence="1">
    <location>
        <position position="1"/>
    </location>
</feature>